<protein>
    <submittedName>
        <fullName evidence="1">Uncharacterized protein</fullName>
    </submittedName>
</protein>
<organism evidence="1 2">
    <name type="scientific">Mycena albidolilacea</name>
    <dbReference type="NCBI Taxonomy" id="1033008"/>
    <lineage>
        <taxon>Eukaryota</taxon>
        <taxon>Fungi</taxon>
        <taxon>Dikarya</taxon>
        <taxon>Basidiomycota</taxon>
        <taxon>Agaricomycotina</taxon>
        <taxon>Agaricomycetes</taxon>
        <taxon>Agaricomycetidae</taxon>
        <taxon>Agaricales</taxon>
        <taxon>Marasmiineae</taxon>
        <taxon>Mycenaceae</taxon>
        <taxon>Mycena</taxon>
    </lineage>
</organism>
<reference evidence="1" key="1">
    <citation type="submission" date="2023-03" db="EMBL/GenBank/DDBJ databases">
        <title>Massive genome expansion in bonnet fungi (Mycena s.s.) driven by repeated elements and novel gene families across ecological guilds.</title>
        <authorList>
            <consortium name="Lawrence Berkeley National Laboratory"/>
            <person name="Harder C.B."/>
            <person name="Miyauchi S."/>
            <person name="Viragh M."/>
            <person name="Kuo A."/>
            <person name="Thoen E."/>
            <person name="Andreopoulos B."/>
            <person name="Lu D."/>
            <person name="Skrede I."/>
            <person name="Drula E."/>
            <person name="Henrissat B."/>
            <person name="Morin E."/>
            <person name="Kohler A."/>
            <person name="Barry K."/>
            <person name="LaButti K."/>
            <person name="Morin E."/>
            <person name="Salamov A."/>
            <person name="Lipzen A."/>
            <person name="Mereny Z."/>
            <person name="Hegedus B."/>
            <person name="Baldrian P."/>
            <person name="Stursova M."/>
            <person name="Weitz H."/>
            <person name="Taylor A."/>
            <person name="Grigoriev I.V."/>
            <person name="Nagy L.G."/>
            <person name="Martin F."/>
            <person name="Kauserud H."/>
        </authorList>
    </citation>
    <scope>NUCLEOTIDE SEQUENCE</scope>
    <source>
        <strain evidence="1">CBHHK002</strain>
    </source>
</reference>
<dbReference type="EMBL" id="JARIHO010000014">
    <property type="protein sequence ID" value="KAJ7350927.1"/>
    <property type="molecule type" value="Genomic_DNA"/>
</dbReference>
<gene>
    <name evidence="1" type="ORF">DFH08DRAFT_935619</name>
</gene>
<feature type="non-terminal residue" evidence="1">
    <location>
        <position position="176"/>
    </location>
</feature>
<sequence>MAPARFTPRNLTGRFILNSTLSDVAACEKMLEEESIADPALRRAVAAGVSSLNHYEDEIDGMERMWVQQDSGGKDCDVAVDFRVFDWQYRTQENALLDRRITTDTLPDLRALPPLLRGGWTKGTLRCGVLQYQYQFHHGCSSDVATKRSWVETWGIESSPDGERRFARHVSVVGTG</sequence>
<dbReference type="AlphaFoldDB" id="A0AAD7A7A6"/>
<evidence type="ECO:0000313" key="2">
    <source>
        <dbReference type="Proteomes" id="UP001218218"/>
    </source>
</evidence>
<comment type="caution">
    <text evidence="1">The sequence shown here is derived from an EMBL/GenBank/DDBJ whole genome shotgun (WGS) entry which is preliminary data.</text>
</comment>
<proteinExistence type="predicted"/>
<keyword evidence="2" id="KW-1185">Reference proteome</keyword>
<name>A0AAD7A7A6_9AGAR</name>
<dbReference type="Proteomes" id="UP001218218">
    <property type="component" value="Unassembled WGS sequence"/>
</dbReference>
<accession>A0AAD7A7A6</accession>
<evidence type="ECO:0000313" key="1">
    <source>
        <dbReference type="EMBL" id="KAJ7350927.1"/>
    </source>
</evidence>